<protein>
    <submittedName>
        <fullName evidence="1">Uncharacterized protein</fullName>
    </submittedName>
</protein>
<evidence type="ECO:0000313" key="2">
    <source>
        <dbReference type="Proteomes" id="UP001143856"/>
    </source>
</evidence>
<dbReference type="Proteomes" id="UP001143856">
    <property type="component" value="Unassembled WGS sequence"/>
</dbReference>
<dbReference type="EMBL" id="JAPDGR010000406">
    <property type="protein sequence ID" value="KAJ2990550.1"/>
    <property type="molecule type" value="Genomic_DNA"/>
</dbReference>
<gene>
    <name evidence="1" type="ORF">NUW58_g2892</name>
</gene>
<organism evidence="1 2">
    <name type="scientific">Xylaria curta</name>
    <dbReference type="NCBI Taxonomy" id="42375"/>
    <lineage>
        <taxon>Eukaryota</taxon>
        <taxon>Fungi</taxon>
        <taxon>Dikarya</taxon>
        <taxon>Ascomycota</taxon>
        <taxon>Pezizomycotina</taxon>
        <taxon>Sordariomycetes</taxon>
        <taxon>Xylariomycetidae</taxon>
        <taxon>Xylariales</taxon>
        <taxon>Xylariaceae</taxon>
        <taxon>Xylaria</taxon>
    </lineage>
</organism>
<reference evidence="1" key="1">
    <citation type="submission" date="2022-10" db="EMBL/GenBank/DDBJ databases">
        <title>Genome Sequence of Xylaria curta.</title>
        <authorList>
            <person name="Buettner E."/>
        </authorList>
    </citation>
    <scope>NUCLEOTIDE SEQUENCE</scope>
    <source>
        <strain evidence="1">Babe10</strain>
    </source>
</reference>
<comment type="caution">
    <text evidence="1">The sequence shown here is derived from an EMBL/GenBank/DDBJ whole genome shotgun (WGS) entry which is preliminary data.</text>
</comment>
<keyword evidence="2" id="KW-1185">Reference proteome</keyword>
<evidence type="ECO:0000313" key="1">
    <source>
        <dbReference type="EMBL" id="KAJ2990550.1"/>
    </source>
</evidence>
<proteinExistence type="predicted"/>
<sequence>MERQAGGMALMPWHKKNELSTADIGPTNIIPSLSNCETSVIEDGGDAKQLAQGYSVRLKRSKEEFTEFTERDDLTHVGGGFPVQHSSRALLDGNQADIRSESLTELSLQKRLRNAMIPSIGRERERQSFVPVDDLDSIINTKTLPELERLKIVPEENLRHLADQICERHEGRSPQDDKITLTSRRRFFATLVLIEQTSAILEVIEEGLYDWDLPLTLDRSHPGFPQLVRKGTGDRPEPVAFSQDWPPFQHESFFHCQWKSLSPYIEMRAQVGAKINHYPLDPSTILPITTISGPDRRGGFGSVSKIEIHPAHRNSLERGSESWLALKRLHYSNEQAFRAEVGPLKRLGKDHPHLIQLLATYQYGEDYYLLFPWADGGNLDDFFSSYPLADCPPRDPKLSKWLASQLSGLFDALASIHNCELDPSAANMSSFNSEEVRKKYGTHGDLKPENILWFKKSDTGDGDFPLGTFQISDFGLASFHGRESRQKFKPSGISATYRAPEYDINGRVSQQYDMWSLGCVLTELVTWYLLGGTAVNEFRKERLEDTTPGMKEDIFFSLPDHPDYRPPGRATTKRSVCKHLDMLRNLPGCTDFLLDLINFVDKQLLRMGPEKRCQVPQLLQFAKSISKKCHEEDNYCLERIKPIESRQGTNLSELVPGAILLPMSWRMSSPNSSVEALSLKLDIRPPRHNIMQSDTQDLKNRRSSVGLTKLSLEMRQSERVGSVSIVPEVETPVTSPHHEEDNGQYGVNPTPTPKFGDAKSDEGHSRDLFNVSTSTLQQDPKAKYSGTVDQTNTARTTESKVSLGETSKVSHGDTDESLVHQGGAQALPELTDKGIQGERYTFSLSSLLTTMSSLSGGQSNRELVRLENDTDKLLRRSMHTHMDDMNTQISQRRVLQDILKKEAIMPLFRQYKASMPSWQNINVDELCNDVHQNHIIVLAVLILFRMGNAIVELRKNGVSDAKLPLTYTDVCADDLHLQGEGNTPLECFHDPAWTIQMKKDICRMQWHLDVPFLRMGVGSVPEHADFRSEVVLPWCRPKDIPPYMDQSAKIEESGGYSRVRLVHIHPEYHGFHEILNKIGLRSCSNNFALKILNPESNRELDKMYQNEIKQLKSFNGTIARHLVTLLTTFTHKNKRHFLFPWANCDLFSYWDTEKAEPRNRDGVRWLSKQLMGIVEAVQAIHCPPHLSHQYGRHGDLKPDNILWYKQCEDDPKGILVVSDMGFTVAHRTWSRSNDRPSKVARTPDYRPPEIDTRNELVSRKYDVWTLGCIFLEMLTWFLGGREERKNFKKDRETVEPRFGGNTYTFFTLVVGLEDKSRLEANVKQSVLDRMDKVRNHKDQSHFTGDVVNIIQKHMILVNPSDRADMQFLQDEFIKINKKCQNDLGYCTTQTRPDDV</sequence>
<accession>A0ACC1PDF2</accession>
<name>A0ACC1PDF2_9PEZI</name>